<keyword evidence="4" id="KW-1185">Reference proteome</keyword>
<dbReference type="Proteomes" id="UP000678393">
    <property type="component" value="Unassembled WGS sequence"/>
</dbReference>
<reference evidence="3" key="1">
    <citation type="submission" date="2021-04" db="EMBL/GenBank/DDBJ databases">
        <authorList>
            <consortium name="Molecular Ecology Group"/>
        </authorList>
    </citation>
    <scope>NUCLEOTIDE SEQUENCE</scope>
</reference>
<dbReference type="Gene3D" id="1.20.58.2220">
    <property type="entry name" value="Formin, FH2 domain"/>
    <property type="match status" value="2"/>
</dbReference>
<evidence type="ECO:0000313" key="4">
    <source>
        <dbReference type="Proteomes" id="UP000678393"/>
    </source>
</evidence>
<proteinExistence type="predicted"/>
<name>A0A8S3Z069_9EUPU</name>
<keyword evidence="1" id="KW-1133">Transmembrane helix</keyword>
<dbReference type="PROSITE" id="PS51444">
    <property type="entry name" value="FH2"/>
    <property type="match status" value="1"/>
</dbReference>
<keyword evidence="1" id="KW-0472">Membrane</keyword>
<organism evidence="3 4">
    <name type="scientific">Candidula unifasciata</name>
    <dbReference type="NCBI Taxonomy" id="100452"/>
    <lineage>
        <taxon>Eukaryota</taxon>
        <taxon>Metazoa</taxon>
        <taxon>Spiralia</taxon>
        <taxon>Lophotrochozoa</taxon>
        <taxon>Mollusca</taxon>
        <taxon>Gastropoda</taxon>
        <taxon>Heterobranchia</taxon>
        <taxon>Euthyneura</taxon>
        <taxon>Panpulmonata</taxon>
        <taxon>Eupulmonata</taxon>
        <taxon>Stylommatophora</taxon>
        <taxon>Helicina</taxon>
        <taxon>Helicoidea</taxon>
        <taxon>Geomitridae</taxon>
        <taxon>Candidula</taxon>
    </lineage>
</organism>
<dbReference type="OrthoDB" id="410721at2759"/>
<protein>
    <recommendedName>
        <fullName evidence="2">FH2 domain-containing protein</fullName>
    </recommendedName>
</protein>
<dbReference type="EMBL" id="CAJHNH020001376">
    <property type="protein sequence ID" value="CAG5122843.1"/>
    <property type="molecule type" value="Genomic_DNA"/>
</dbReference>
<dbReference type="InterPro" id="IPR051425">
    <property type="entry name" value="Formin_Homology"/>
</dbReference>
<dbReference type="Pfam" id="PF02181">
    <property type="entry name" value="FH2"/>
    <property type="match status" value="1"/>
</dbReference>
<accession>A0A8S3Z069</accession>
<keyword evidence="1" id="KW-0812">Transmembrane</keyword>
<dbReference type="SUPFAM" id="SSF101447">
    <property type="entry name" value="Formin homology 2 domain (FH2 domain)"/>
    <property type="match status" value="1"/>
</dbReference>
<evidence type="ECO:0000256" key="1">
    <source>
        <dbReference type="SAM" id="Phobius"/>
    </source>
</evidence>
<feature type="transmembrane region" description="Helical" evidence="1">
    <location>
        <begin position="315"/>
        <end position="334"/>
    </location>
</feature>
<evidence type="ECO:0000313" key="3">
    <source>
        <dbReference type="EMBL" id="CAG5122843.1"/>
    </source>
</evidence>
<comment type="caution">
    <text evidence="3">The sequence shown here is derived from an EMBL/GenBank/DDBJ whole genome shotgun (WGS) entry which is preliminary data.</text>
</comment>
<dbReference type="AlphaFoldDB" id="A0A8S3Z069"/>
<dbReference type="InterPro" id="IPR015425">
    <property type="entry name" value="FH2_Formin"/>
</dbReference>
<dbReference type="SMART" id="SM00498">
    <property type="entry name" value="FH2"/>
    <property type="match status" value="1"/>
</dbReference>
<sequence length="349" mass="40304">MSDHDFSEVIQFLELETQFSTKPVYHRDADNKNEILIMDKKKAYNISILLGHLKMSVADIKKALYSMDEKTLSPDLLGQLLSFVPNEHEISQYRQYSGDLSLLTKPDQFAFQMSLVKDYEERLRALKFKASFRERVEELRKSLDCVRSASLELRNSKRLAHILEIILAMGNFMNKGNSRVGEAAGFRITFLTQFPESVQLTDDLPTVEKAAKVSLETVTTDIRDLWKTLQEMSTGLEDSKNNSQYSESGDQFQEVMSHFIEEATEEVQSLFRLQASAADEFSRTVKYYGENPKTFGTSDLFGIFSEFTKNFEVELMIFLLFFVFFLLCSSFCLFKSYIRMNDFLLSCTF</sequence>
<dbReference type="InterPro" id="IPR042201">
    <property type="entry name" value="FH2_Formin_sf"/>
</dbReference>
<gene>
    <name evidence="3" type="ORF">CUNI_LOCUS8401</name>
</gene>
<dbReference type="PANTHER" id="PTHR45725">
    <property type="entry name" value="FORMIN HOMOLOGY 2 FAMILY MEMBER"/>
    <property type="match status" value="1"/>
</dbReference>
<evidence type="ECO:0000259" key="2">
    <source>
        <dbReference type="PROSITE" id="PS51444"/>
    </source>
</evidence>
<feature type="domain" description="FH2" evidence="2">
    <location>
        <begin position="1"/>
        <end position="337"/>
    </location>
</feature>
<dbReference type="PANTHER" id="PTHR45725:SF3">
    <property type="entry name" value="DELPHILIN"/>
    <property type="match status" value="1"/>
</dbReference>